<dbReference type="EMBL" id="UYRV01003396">
    <property type="protein sequence ID" value="VDK50225.1"/>
    <property type="molecule type" value="Genomic_DNA"/>
</dbReference>
<name>A0A3P6R9Q9_CYLGO</name>
<gene>
    <name evidence="1" type="ORF">CGOC_LOCUS1718</name>
</gene>
<dbReference type="Proteomes" id="UP000271889">
    <property type="component" value="Unassembled WGS sequence"/>
</dbReference>
<protein>
    <submittedName>
        <fullName evidence="1">Uncharacterized protein</fullName>
    </submittedName>
</protein>
<dbReference type="AlphaFoldDB" id="A0A3P6R9Q9"/>
<dbReference type="OrthoDB" id="4405280at2759"/>
<reference evidence="1 2" key="1">
    <citation type="submission" date="2018-11" db="EMBL/GenBank/DDBJ databases">
        <authorList>
            <consortium name="Pathogen Informatics"/>
        </authorList>
    </citation>
    <scope>NUCLEOTIDE SEQUENCE [LARGE SCALE GENOMIC DNA]</scope>
</reference>
<evidence type="ECO:0000313" key="2">
    <source>
        <dbReference type="Proteomes" id="UP000271889"/>
    </source>
</evidence>
<evidence type="ECO:0000313" key="1">
    <source>
        <dbReference type="EMBL" id="VDK50225.1"/>
    </source>
</evidence>
<organism evidence="1 2">
    <name type="scientific">Cylicostephanus goldi</name>
    <name type="common">Nematode worm</name>
    <dbReference type="NCBI Taxonomy" id="71465"/>
    <lineage>
        <taxon>Eukaryota</taxon>
        <taxon>Metazoa</taxon>
        <taxon>Ecdysozoa</taxon>
        <taxon>Nematoda</taxon>
        <taxon>Chromadorea</taxon>
        <taxon>Rhabditida</taxon>
        <taxon>Rhabditina</taxon>
        <taxon>Rhabditomorpha</taxon>
        <taxon>Strongyloidea</taxon>
        <taxon>Strongylidae</taxon>
        <taxon>Cylicostephanus</taxon>
    </lineage>
</organism>
<proteinExistence type="predicted"/>
<keyword evidence="2" id="KW-1185">Reference proteome</keyword>
<accession>A0A3P6R9Q9</accession>
<sequence length="426" mass="46997">MYCDPRFVCKEYRCVPKPKWRAEKKLLMCKKGDCEPPTACVDNFCLINMPCRTDYDCGDSQLKCIQSICAVPKSTPAPLPQTLGSPGYTSFGIPCQNGVCKPPLSCIDNFCVRGTPCTVGVECNGYPRFECKQQNCVPKLQWRPNNSLIMCKDAICPASTICINNFCLRNLRCQNDHDCGSPLLKCVQSICEDREQFSPTLPQHSNPEMPRPLTGSRSAVLGESFPGMPCQNGVCTSPYVCINDICIRGVLCTTNYDCRDSRFDCIQRNCIPGSKWRPDNVLLMCSNNLCPPSSTCVNNFCVNLMCRNDYDCGSPQMRCIQSACIVLSGSESQSPTASIVNPNFQLLLPNHQRETIPPTQLRSIGDCMDGYCPEPYVCIAGSCVTGQRCRVDSDCGYYSGVKCLKSLCIQVSLAIMQPPMVIGSQS</sequence>